<dbReference type="Proteomes" id="UP000562027">
    <property type="component" value="Unassembled WGS sequence"/>
</dbReference>
<keyword evidence="2" id="KW-1185">Reference proteome</keyword>
<gene>
    <name evidence="1" type="ORF">HNP55_001075</name>
</gene>
<organism evidence="1 2">
    <name type="scientific">Roseateles oligotrophus</name>
    <dbReference type="NCBI Taxonomy" id="1769250"/>
    <lineage>
        <taxon>Bacteria</taxon>
        <taxon>Pseudomonadati</taxon>
        <taxon>Pseudomonadota</taxon>
        <taxon>Betaproteobacteria</taxon>
        <taxon>Burkholderiales</taxon>
        <taxon>Sphaerotilaceae</taxon>
        <taxon>Roseateles</taxon>
    </lineage>
</organism>
<dbReference type="AlphaFoldDB" id="A0A840L2U5"/>
<dbReference type="EMBL" id="JACHLP010000002">
    <property type="protein sequence ID" value="MBB4842560.1"/>
    <property type="molecule type" value="Genomic_DNA"/>
</dbReference>
<evidence type="ECO:0000313" key="1">
    <source>
        <dbReference type="EMBL" id="MBB4842560.1"/>
    </source>
</evidence>
<evidence type="ECO:0000313" key="2">
    <source>
        <dbReference type="Proteomes" id="UP000562027"/>
    </source>
</evidence>
<reference evidence="1 2" key="1">
    <citation type="submission" date="2020-08" db="EMBL/GenBank/DDBJ databases">
        <title>Functional genomics of gut bacteria from endangered species of beetles.</title>
        <authorList>
            <person name="Carlos-Shanley C."/>
        </authorList>
    </citation>
    <scope>NUCLEOTIDE SEQUENCE [LARGE SCALE GENOMIC DNA]</scope>
    <source>
        <strain evidence="1 2">S00239</strain>
    </source>
</reference>
<comment type="caution">
    <text evidence="1">The sequence shown here is derived from an EMBL/GenBank/DDBJ whole genome shotgun (WGS) entry which is preliminary data.</text>
</comment>
<accession>A0A840L2U5</accession>
<name>A0A840L2U5_9BURK</name>
<proteinExistence type="predicted"/>
<sequence length="41" mass="4740">MRRVPFIVMGVCFSILRVVDRITRVTTLVKNHCTKTHANLI</sequence>
<protein>
    <submittedName>
        <fullName evidence="1">Uncharacterized protein</fullName>
    </submittedName>
</protein>